<reference evidence="1 2" key="2">
    <citation type="submission" date="2018-11" db="EMBL/GenBank/DDBJ databases">
        <authorList>
            <consortium name="Pathogen Informatics"/>
        </authorList>
    </citation>
    <scope>NUCLEOTIDE SEQUENCE [LARGE SCALE GENOMIC DNA]</scope>
    <source>
        <strain evidence="1 2">Costa Rica</strain>
    </source>
</reference>
<dbReference type="WBParaSite" id="ACOC_0000882101-mRNA-1">
    <property type="protein sequence ID" value="ACOC_0000882101-mRNA-1"/>
    <property type="gene ID" value="ACOC_0000882101"/>
</dbReference>
<proteinExistence type="predicted"/>
<accession>A0A0R3PSY9</accession>
<dbReference type="SUPFAM" id="SSF82708">
    <property type="entry name" value="R3H domain"/>
    <property type="match status" value="1"/>
</dbReference>
<evidence type="ECO:0000313" key="1">
    <source>
        <dbReference type="EMBL" id="VDM60407.1"/>
    </source>
</evidence>
<gene>
    <name evidence="1" type="ORF">ACOC_LOCUS8822</name>
</gene>
<dbReference type="InterPro" id="IPR036867">
    <property type="entry name" value="R3H_dom_sf"/>
</dbReference>
<dbReference type="GO" id="GO:0003676">
    <property type="term" value="F:nucleic acid binding"/>
    <property type="evidence" value="ECO:0007669"/>
    <property type="project" value="InterPro"/>
</dbReference>
<sequence>MSDLGEMELRSFIAATLHKNPRDRAFILEIEQIFTDFISNSGCVSEMKNPVSRNSGVNNLFSILRAESVLAVKYNHSDPEIFAKLRTADVYGAERTRYYPFKGFWGPVYHHTMRVLRFAFLSAVLLT</sequence>
<evidence type="ECO:0000313" key="3">
    <source>
        <dbReference type="WBParaSite" id="ACOC_0000882101-mRNA-1"/>
    </source>
</evidence>
<organism evidence="3">
    <name type="scientific">Angiostrongylus costaricensis</name>
    <name type="common">Nematode worm</name>
    <dbReference type="NCBI Taxonomy" id="334426"/>
    <lineage>
        <taxon>Eukaryota</taxon>
        <taxon>Metazoa</taxon>
        <taxon>Ecdysozoa</taxon>
        <taxon>Nematoda</taxon>
        <taxon>Chromadorea</taxon>
        <taxon>Rhabditida</taxon>
        <taxon>Rhabditina</taxon>
        <taxon>Rhabditomorpha</taxon>
        <taxon>Strongyloidea</taxon>
        <taxon>Metastrongylidae</taxon>
        <taxon>Angiostrongylus</taxon>
    </lineage>
</organism>
<evidence type="ECO:0000313" key="2">
    <source>
        <dbReference type="Proteomes" id="UP000267027"/>
    </source>
</evidence>
<keyword evidence="2" id="KW-1185">Reference proteome</keyword>
<dbReference type="AlphaFoldDB" id="A0A0R3PSY9"/>
<name>A0A0R3PSY9_ANGCS</name>
<dbReference type="Gene3D" id="3.30.1370.50">
    <property type="entry name" value="R3H-like domain"/>
    <property type="match status" value="1"/>
</dbReference>
<dbReference type="OrthoDB" id="278430at2759"/>
<dbReference type="EMBL" id="UYYA01004207">
    <property type="protein sequence ID" value="VDM60407.1"/>
    <property type="molecule type" value="Genomic_DNA"/>
</dbReference>
<protein>
    <submittedName>
        <fullName evidence="3">Transposase</fullName>
    </submittedName>
</protein>
<dbReference type="Proteomes" id="UP000267027">
    <property type="component" value="Unassembled WGS sequence"/>
</dbReference>
<reference evidence="3" key="1">
    <citation type="submission" date="2017-02" db="UniProtKB">
        <authorList>
            <consortium name="WormBaseParasite"/>
        </authorList>
    </citation>
    <scope>IDENTIFICATION</scope>
</reference>